<evidence type="ECO:0000256" key="7">
    <source>
        <dbReference type="ARBA" id="ARBA00047804"/>
    </source>
</evidence>
<feature type="domain" description="Thioredoxin" evidence="8">
    <location>
        <begin position="168"/>
        <end position="328"/>
    </location>
</feature>
<dbReference type="Proteomes" id="UP000324897">
    <property type="component" value="Chromosome 4"/>
</dbReference>
<comment type="similarity">
    <text evidence="5">Belongs to the nucleoredoxin family.</text>
</comment>
<comment type="catalytic activity">
    <reaction evidence="6">
        <text>[protein]-dithiol + NAD(+) = [protein]-disulfide + NADH + H(+)</text>
        <dbReference type="Rhea" id="RHEA:18749"/>
        <dbReference type="Rhea" id="RHEA-COMP:10593"/>
        <dbReference type="Rhea" id="RHEA-COMP:10594"/>
        <dbReference type="ChEBI" id="CHEBI:15378"/>
        <dbReference type="ChEBI" id="CHEBI:29950"/>
        <dbReference type="ChEBI" id="CHEBI:50058"/>
        <dbReference type="ChEBI" id="CHEBI:57540"/>
        <dbReference type="ChEBI" id="CHEBI:57945"/>
        <dbReference type="EC" id="1.8.1.8"/>
    </reaction>
</comment>
<dbReference type="Gene3D" id="3.40.30.10">
    <property type="entry name" value="Glutaredoxin"/>
    <property type="match status" value="2"/>
</dbReference>
<evidence type="ECO:0000256" key="6">
    <source>
        <dbReference type="ARBA" id="ARBA00047388"/>
    </source>
</evidence>
<sequence>MADAAAAPRGIEEILVSGNRDFLVRNSGEQVKVSNVDASIIALYFSATWCLPSRQFTLKLVEAYNELASQGKSFEVVFVSNDLNEEEFNSYFAKMSWLAVPFSDPEGRQSIADRFEVTGIPHLVILNAKTGQVCTEDGIDCFIEYGIEAYPFTPERINELKGQEIPVEEAKAKAASEALQSLLVYGDLDFVIGKEGAKVPVSKLVGKTVLLYFSAKSCGPCQVFLPRLVKEYRKIQEKNTDFDIVFISYDKDQRSYDEHFSEMTWLALPMEDERKEFLIRTFKIQGIPSLVAIGPTGQTVTKDARTLLMIHGADAFPFTKERLAELKKSMDKIAKEWPKMYKHKFHDHEFILENKDEEVKTTDEVLAGYVCEGGTSEQISVTVLYLCEQRLDYMSNGWSEQDVPTRCGRRDRQARCQVRSGLAPRHSSRRSTMHCTYSSFTHSLASYTSRTPYWAIAGEFASCPTVGSAHPITNPLP</sequence>
<dbReference type="Gramene" id="TVU40094">
    <property type="protein sequence ID" value="TVU40094"/>
    <property type="gene ID" value="EJB05_13543"/>
</dbReference>
<dbReference type="InterPro" id="IPR052259">
    <property type="entry name" value="Nucleoredoxin-like"/>
</dbReference>
<name>A0A5J9VXN1_9POAL</name>
<feature type="non-terminal residue" evidence="9">
    <location>
        <position position="1"/>
    </location>
</feature>
<reference evidence="9 10" key="1">
    <citation type="journal article" date="2019" name="Sci. Rep.">
        <title>A high-quality genome of Eragrostis curvula grass provides insights into Poaceae evolution and supports new strategies to enhance forage quality.</title>
        <authorList>
            <person name="Carballo J."/>
            <person name="Santos B.A.C.M."/>
            <person name="Zappacosta D."/>
            <person name="Garbus I."/>
            <person name="Selva J.P."/>
            <person name="Gallo C.A."/>
            <person name="Diaz A."/>
            <person name="Albertini E."/>
            <person name="Caccamo M."/>
            <person name="Echenique V."/>
        </authorList>
    </citation>
    <scope>NUCLEOTIDE SEQUENCE [LARGE SCALE GENOMIC DNA]</scope>
    <source>
        <strain evidence="10">cv. Victoria</strain>
        <tissue evidence="9">Leaf</tissue>
    </source>
</reference>
<dbReference type="InterPro" id="IPR012336">
    <property type="entry name" value="Thioredoxin-like_fold"/>
</dbReference>
<keyword evidence="10" id="KW-1185">Reference proteome</keyword>
<accession>A0A5J9VXN1</accession>
<organism evidence="9 10">
    <name type="scientific">Eragrostis curvula</name>
    <name type="common">weeping love grass</name>
    <dbReference type="NCBI Taxonomy" id="38414"/>
    <lineage>
        <taxon>Eukaryota</taxon>
        <taxon>Viridiplantae</taxon>
        <taxon>Streptophyta</taxon>
        <taxon>Embryophyta</taxon>
        <taxon>Tracheophyta</taxon>
        <taxon>Spermatophyta</taxon>
        <taxon>Magnoliopsida</taxon>
        <taxon>Liliopsida</taxon>
        <taxon>Poales</taxon>
        <taxon>Poaceae</taxon>
        <taxon>PACMAD clade</taxon>
        <taxon>Chloridoideae</taxon>
        <taxon>Eragrostideae</taxon>
        <taxon>Eragrostidinae</taxon>
        <taxon>Eragrostis</taxon>
    </lineage>
</organism>
<evidence type="ECO:0000259" key="8">
    <source>
        <dbReference type="PROSITE" id="PS51352"/>
    </source>
</evidence>
<dbReference type="InterPro" id="IPR036249">
    <property type="entry name" value="Thioredoxin-like_sf"/>
</dbReference>
<evidence type="ECO:0000256" key="2">
    <source>
        <dbReference type="ARBA" id="ARBA00022737"/>
    </source>
</evidence>
<dbReference type="GO" id="GO:0004791">
    <property type="term" value="F:thioredoxin-disulfide reductase (NADPH) activity"/>
    <property type="evidence" value="ECO:0007669"/>
    <property type="project" value="InterPro"/>
</dbReference>
<evidence type="ECO:0000313" key="10">
    <source>
        <dbReference type="Proteomes" id="UP000324897"/>
    </source>
</evidence>
<evidence type="ECO:0000313" key="9">
    <source>
        <dbReference type="EMBL" id="TVU40094.1"/>
    </source>
</evidence>
<evidence type="ECO:0000256" key="3">
    <source>
        <dbReference type="ARBA" id="ARBA00023002"/>
    </source>
</evidence>
<proteinExistence type="inferred from homology"/>
<evidence type="ECO:0000256" key="4">
    <source>
        <dbReference type="ARBA" id="ARBA00023027"/>
    </source>
</evidence>
<dbReference type="InterPro" id="IPR045870">
    <property type="entry name" value="TryX_NRX_thioredoxin_dom"/>
</dbReference>
<keyword evidence="3" id="KW-0560">Oxidoreductase</keyword>
<dbReference type="SUPFAM" id="SSF52833">
    <property type="entry name" value="Thioredoxin-like"/>
    <property type="match status" value="2"/>
</dbReference>
<keyword evidence="2" id="KW-0677">Repeat</keyword>
<dbReference type="InterPro" id="IPR013766">
    <property type="entry name" value="Thioredoxin_domain"/>
</dbReference>
<dbReference type="Pfam" id="PF13905">
    <property type="entry name" value="Thioredoxin_8"/>
    <property type="match status" value="2"/>
</dbReference>
<keyword evidence="4" id="KW-0520">NAD</keyword>
<evidence type="ECO:0000256" key="1">
    <source>
        <dbReference type="ARBA" id="ARBA00012612"/>
    </source>
</evidence>
<gene>
    <name evidence="9" type="ORF">EJB05_13543</name>
</gene>
<dbReference type="PROSITE" id="PS51352">
    <property type="entry name" value="THIOREDOXIN_2"/>
    <property type="match status" value="1"/>
</dbReference>
<dbReference type="CDD" id="cd03009">
    <property type="entry name" value="TryX_like_TryX_NRX"/>
    <property type="match status" value="2"/>
</dbReference>
<dbReference type="EC" id="1.8.1.8" evidence="1"/>
<protein>
    <recommendedName>
        <fullName evidence="1">protein-disulfide reductase</fullName>
        <ecNumber evidence="1">1.8.1.8</ecNumber>
    </recommendedName>
</protein>
<comment type="catalytic activity">
    <reaction evidence="7">
        <text>[protein]-dithiol + NADP(+) = [protein]-disulfide + NADPH + H(+)</text>
        <dbReference type="Rhea" id="RHEA:18753"/>
        <dbReference type="Rhea" id="RHEA-COMP:10593"/>
        <dbReference type="Rhea" id="RHEA-COMP:10594"/>
        <dbReference type="ChEBI" id="CHEBI:15378"/>
        <dbReference type="ChEBI" id="CHEBI:29950"/>
        <dbReference type="ChEBI" id="CHEBI:50058"/>
        <dbReference type="ChEBI" id="CHEBI:57783"/>
        <dbReference type="ChEBI" id="CHEBI:58349"/>
        <dbReference type="EC" id="1.8.1.8"/>
    </reaction>
</comment>
<dbReference type="PANTHER" id="PTHR13871:SF96">
    <property type="entry name" value="THIOREDOXIN DOMAIN-CONTAINING PROTEIN"/>
    <property type="match status" value="1"/>
</dbReference>
<dbReference type="OrthoDB" id="409136at2759"/>
<dbReference type="EMBL" id="RWGY01000007">
    <property type="protein sequence ID" value="TVU40094.1"/>
    <property type="molecule type" value="Genomic_DNA"/>
</dbReference>
<dbReference type="PANTHER" id="PTHR13871">
    <property type="entry name" value="THIOREDOXIN"/>
    <property type="match status" value="1"/>
</dbReference>
<evidence type="ECO:0000256" key="5">
    <source>
        <dbReference type="ARBA" id="ARBA00025782"/>
    </source>
</evidence>
<dbReference type="AlphaFoldDB" id="A0A5J9VXN1"/>
<comment type="caution">
    <text evidence="9">The sequence shown here is derived from an EMBL/GenBank/DDBJ whole genome shotgun (WGS) entry which is preliminary data.</text>
</comment>